<evidence type="ECO:0000313" key="12">
    <source>
        <dbReference type="EMBL" id="SHI84006.1"/>
    </source>
</evidence>
<dbReference type="RefSeq" id="WP_072985425.1">
    <property type="nucleotide sequence ID" value="NZ_FQZB01000005.1"/>
</dbReference>
<reference evidence="12 13" key="1">
    <citation type="submission" date="2016-11" db="EMBL/GenBank/DDBJ databases">
        <authorList>
            <person name="Jaros S."/>
            <person name="Januszkiewicz K."/>
            <person name="Wedrychowicz H."/>
        </authorList>
    </citation>
    <scope>NUCLEOTIDE SEQUENCE [LARGE SCALE GENOMIC DNA]</scope>
    <source>
        <strain evidence="12 13">DSM 21758</strain>
    </source>
</reference>
<gene>
    <name evidence="11" type="primary">thiM</name>
    <name evidence="12" type="ORF">SAMN02745163_00838</name>
</gene>
<dbReference type="GO" id="GO:0008902">
    <property type="term" value="F:hydroxymethylpyrimidine kinase activity"/>
    <property type="evidence" value="ECO:0007669"/>
    <property type="project" value="TreeGrafter"/>
</dbReference>
<dbReference type="InterPro" id="IPR029056">
    <property type="entry name" value="Ribokinase-like"/>
</dbReference>
<name>A0A1M6EEU6_9CLOT</name>
<keyword evidence="6 11" id="KW-0547">Nucleotide-binding</keyword>
<dbReference type="GO" id="GO:0009229">
    <property type="term" value="P:thiamine diphosphate biosynthetic process"/>
    <property type="evidence" value="ECO:0007669"/>
    <property type="project" value="UniProtKB-UniRule"/>
</dbReference>
<dbReference type="PRINTS" id="PR01099">
    <property type="entry name" value="HYETHTZKNASE"/>
</dbReference>
<organism evidence="12 13">
    <name type="scientific">Clostridium cavendishii DSM 21758</name>
    <dbReference type="NCBI Taxonomy" id="1121302"/>
    <lineage>
        <taxon>Bacteria</taxon>
        <taxon>Bacillati</taxon>
        <taxon>Bacillota</taxon>
        <taxon>Clostridia</taxon>
        <taxon>Eubacteriales</taxon>
        <taxon>Clostridiaceae</taxon>
        <taxon>Clostridium</taxon>
    </lineage>
</organism>
<comment type="pathway">
    <text evidence="3 11">Cofactor biosynthesis; thiamine diphosphate biosynthesis; 4-methyl-5-(2-phosphoethyl)-thiazole from 5-(2-hydroxyethyl)-4-methylthiazole: step 1/1.</text>
</comment>
<dbReference type="OrthoDB" id="9778146at2"/>
<keyword evidence="8 11" id="KW-0067">ATP-binding</keyword>
<evidence type="ECO:0000256" key="6">
    <source>
        <dbReference type="ARBA" id="ARBA00022741"/>
    </source>
</evidence>
<comment type="function">
    <text evidence="11">Catalyzes the phosphorylation of the hydroxyl group of 4-methyl-5-beta-hydroxyethylthiazole (THZ).</text>
</comment>
<dbReference type="GO" id="GO:0000287">
    <property type="term" value="F:magnesium ion binding"/>
    <property type="evidence" value="ECO:0007669"/>
    <property type="project" value="UniProtKB-UniRule"/>
</dbReference>
<dbReference type="UniPathway" id="UPA00060">
    <property type="reaction ID" value="UER00139"/>
</dbReference>
<keyword evidence="13" id="KW-1185">Reference proteome</keyword>
<dbReference type="EMBL" id="FQZB01000005">
    <property type="protein sequence ID" value="SHI84006.1"/>
    <property type="molecule type" value="Genomic_DNA"/>
</dbReference>
<dbReference type="InterPro" id="IPR000417">
    <property type="entry name" value="Hyethyz_kinase"/>
</dbReference>
<dbReference type="GO" id="GO:0005524">
    <property type="term" value="F:ATP binding"/>
    <property type="evidence" value="ECO:0007669"/>
    <property type="project" value="UniProtKB-UniRule"/>
</dbReference>
<dbReference type="Gene3D" id="3.40.1190.20">
    <property type="match status" value="1"/>
</dbReference>
<dbReference type="PANTHER" id="PTHR20858:SF17">
    <property type="entry name" value="HYDROXYMETHYLPYRIMIDINE_PHOSPHOMETHYLPYRIMIDINE KINASE THI20-RELATED"/>
    <property type="match status" value="1"/>
</dbReference>
<evidence type="ECO:0000256" key="7">
    <source>
        <dbReference type="ARBA" id="ARBA00022777"/>
    </source>
</evidence>
<keyword evidence="10 11" id="KW-0784">Thiamine biosynthesis</keyword>
<comment type="cofactor">
    <cofactor evidence="2 11">
        <name>Mg(2+)</name>
        <dbReference type="ChEBI" id="CHEBI:18420"/>
    </cofactor>
</comment>
<dbReference type="EC" id="2.7.1.50" evidence="11"/>
<dbReference type="Proteomes" id="UP000184310">
    <property type="component" value="Unassembled WGS sequence"/>
</dbReference>
<feature type="binding site" evidence="11">
    <location>
        <position position="46"/>
    </location>
    <ligand>
        <name>substrate</name>
    </ligand>
</feature>
<dbReference type="CDD" id="cd01170">
    <property type="entry name" value="THZ_kinase"/>
    <property type="match status" value="1"/>
</dbReference>
<evidence type="ECO:0000256" key="4">
    <source>
        <dbReference type="ARBA" id="ARBA00022679"/>
    </source>
</evidence>
<dbReference type="STRING" id="1121302.SAMN02745163_00838"/>
<dbReference type="GO" id="GO:0005829">
    <property type="term" value="C:cytosol"/>
    <property type="evidence" value="ECO:0007669"/>
    <property type="project" value="TreeGrafter"/>
</dbReference>
<keyword evidence="9 11" id="KW-0460">Magnesium</keyword>
<keyword evidence="4 11" id="KW-0808">Transferase</keyword>
<evidence type="ECO:0000256" key="3">
    <source>
        <dbReference type="ARBA" id="ARBA00004868"/>
    </source>
</evidence>
<dbReference type="NCBIfam" id="NF006830">
    <property type="entry name" value="PRK09355.1"/>
    <property type="match status" value="1"/>
</dbReference>
<dbReference type="GO" id="GO:0004417">
    <property type="term" value="F:hydroxyethylthiazole kinase activity"/>
    <property type="evidence" value="ECO:0007669"/>
    <property type="project" value="UniProtKB-UniRule"/>
</dbReference>
<protein>
    <recommendedName>
        <fullName evidence="11">Hydroxyethylthiazole kinase</fullName>
        <ecNumber evidence="11">2.7.1.50</ecNumber>
    </recommendedName>
    <alternativeName>
        <fullName evidence="11">4-methyl-5-beta-hydroxyethylthiazole kinase</fullName>
        <shortName evidence="11">TH kinase</shortName>
        <shortName evidence="11">Thz kinase</shortName>
    </alternativeName>
</protein>
<dbReference type="GO" id="GO:0009228">
    <property type="term" value="P:thiamine biosynthetic process"/>
    <property type="evidence" value="ECO:0007669"/>
    <property type="project" value="UniProtKB-KW"/>
</dbReference>
<feature type="binding site" evidence="11">
    <location>
        <position position="202"/>
    </location>
    <ligand>
        <name>substrate</name>
    </ligand>
</feature>
<dbReference type="Pfam" id="PF02110">
    <property type="entry name" value="HK"/>
    <property type="match status" value="1"/>
</dbReference>
<comment type="similarity">
    <text evidence="11">Belongs to the Thz kinase family.</text>
</comment>
<feature type="binding site" evidence="11">
    <location>
        <position position="175"/>
    </location>
    <ligand>
        <name>ATP</name>
        <dbReference type="ChEBI" id="CHEBI:30616"/>
    </ligand>
</feature>
<evidence type="ECO:0000313" key="13">
    <source>
        <dbReference type="Proteomes" id="UP000184310"/>
    </source>
</evidence>
<dbReference type="HAMAP" id="MF_00228">
    <property type="entry name" value="Thz_kinase"/>
    <property type="match status" value="1"/>
</dbReference>
<evidence type="ECO:0000256" key="11">
    <source>
        <dbReference type="HAMAP-Rule" id="MF_00228"/>
    </source>
</evidence>
<dbReference type="PIRSF" id="PIRSF000513">
    <property type="entry name" value="Thz_kinase"/>
    <property type="match status" value="1"/>
</dbReference>
<feature type="binding site" evidence="11">
    <location>
        <position position="122"/>
    </location>
    <ligand>
        <name>ATP</name>
        <dbReference type="ChEBI" id="CHEBI:30616"/>
    </ligand>
</feature>
<evidence type="ECO:0000256" key="1">
    <source>
        <dbReference type="ARBA" id="ARBA00001771"/>
    </source>
</evidence>
<dbReference type="NCBIfam" id="TIGR00694">
    <property type="entry name" value="thiM"/>
    <property type="match status" value="1"/>
</dbReference>
<comment type="catalytic activity">
    <reaction evidence="1 11">
        <text>5-(2-hydroxyethyl)-4-methylthiazole + ATP = 4-methyl-5-(2-phosphooxyethyl)-thiazole + ADP + H(+)</text>
        <dbReference type="Rhea" id="RHEA:24212"/>
        <dbReference type="ChEBI" id="CHEBI:15378"/>
        <dbReference type="ChEBI" id="CHEBI:17957"/>
        <dbReference type="ChEBI" id="CHEBI:30616"/>
        <dbReference type="ChEBI" id="CHEBI:58296"/>
        <dbReference type="ChEBI" id="CHEBI:456216"/>
        <dbReference type="EC" id="2.7.1.50"/>
    </reaction>
</comment>
<evidence type="ECO:0000256" key="9">
    <source>
        <dbReference type="ARBA" id="ARBA00022842"/>
    </source>
</evidence>
<dbReference type="AlphaFoldDB" id="A0A1M6EEU6"/>
<evidence type="ECO:0000256" key="5">
    <source>
        <dbReference type="ARBA" id="ARBA00022723"/>
    </source>
</evidence>
<evidence type="ECO:0000256" key="8">
    <source>
        <dbReference type="ARBA" id="ARBA00022840"/>
    </source>
</evidence>
<dbReference type="GO" id="GO:0008972">
    <property type="term" value="F:phosphomethylpyrimidine kinase activity"/>
    <property type="evidence" value="ECO:0007669"/>
    <property type="project" value="TreeGrafter"/>
</dbReference>
<sequence>MEACKRIAQLLEKVRNEKPLVHQITNYVTVNDCANITLALGASPVMADDILEVSDMVSIAKALVINIGTLNSNTIASMILAGKTANKLNIPVVLDPVGVGATKYRTDTAKRILDEVKISVIRGNLSEIKILNGIEGKTKGVDSTEEIFLESNNIEDIKLMAKSFAKNIKAAIAITGAVDIITDGETLYTVENGHSTMAKVTGTGCMCTALIGSFMAATNNSLLASLSGVTVMGLAGEIAFENLDKVNGGTGSLKVGILDAICNLNEEIILRRVKINEG</sequence>
<keyword evidence="7 11" id="KW-0418">Kinase</keyword>
<dbReference type="PANTHER" id="PTHR20858">
    <property type="entry name" value="PHOSPHOMETHYLPYRIMIDINE KINASE"/>
    <property type="match status" value="1"/>
</dbReference>
<evidence type="ECO:0000256" key="2">
    <source>
        <dbReference type="ARBA" id="ARBA00001946"/>
    </source>
</evidence>
<proteinExistence type="inferred from homology"/>
<dbReference type="SUPFAM" id="SSF53613">
    <property type="entry name" value="Ribokinase-like"/>
    <property type="match status" value="1"/>
</dbReference>
<keyword evidence="5 11" id="KW-0479">Metal-binding</keyword>
<evidence type="ECO:0000256" key="10">
    <source>
        <dbReference type="ARBA" id="ARBA00022977"/>
    </source>
</evidence>
<accession>A0A1M6EEU6</accession>